<name>A0ACC5WGU9_PANGG</name>
<accession>A0ACC5WGU9</accession>
<reference evidence="1 2" key="1">
    <citation type="journal article" date="2022" name="bioRxiv">
        <title>An ancient truncated duplication of the anti-Mullerian hormone receptor type 2 gene is a potential conserved master sex determinant in the Pangasiidae catfish family.</title>
        <authorList>
            <person name="Wen M."/>
            <person name="Pan Q."/>
            <person name="Jouanno E."/>
            <person name="Montfort J."/>
            <person name="Zahm M."/>
            <person name="Cabau C."/>
            <person name="Klopp C."/>
            <person name="Iampietro C."/>
            <person name="Roques C."/>
            <person name="Bouchez O."/>
            <person name="Castinel A."/>
            <person name="Donnadieu C."/>
            <person name="Parrinello H."/>
            <person name="Poncet C."/>
            <person name="Belmonte E."/>
            <person name="Gautier V."/>
            <person name="Avarre J.-C."/>
            <person name="Dugue R."/>
            <person name="Gustiano R."/>
            <person name="Ha T.T.T."/>
            <person name="Campet M."/>
            <person name="Sriphairoj K."/>
            <person name="Ribolli J."/>
            <person name="de Almeida F.L."/>
            <person name="Desvignes T."/>
            <person name="Postlethwait J.H."/>
            <person name="Bucao C.F."/>
            <person name="Robinson-Rechavi M."/>
            <person name="Bobe J."/>
            <person name="Herpin A."/>
            <person name="Guiguen Y."/>
        </authorList>
    </citation>
    <scope>NUCLEOTIDE SEQUENCE [LARGE SCALE GENOMIC DNA]</scope>
    <source>
        <strain evidence="1">YG-Dec2019</strain>
    </source>
</reference>
<keyword evidence="2" id="KW-1185">Reference proteome</keyword>
<proteinExistence type="predicted"/>
<gene>
    <name evidence="1" type="ORF">PGIGA_G00214610</name>
</gene>
<evidence type="ECO:0000313" key="1">
    <source>
        <dbReference type="EMBL" id="MCI4378323.1"/>
    </source>
</evidence>
<dbReference type="Proteomes" id="UP000829447">
    <property type="component" value="Linkage Group LG5"/>
</dbReference>
<sequence length="177" mass="19450">MNRLDPALWYCTEDSVSGKQTSIVQNRKIEEEKELREAGRGGGTGLLRWCFTPLSLSHLNISSFEFHVVTVTSPINLLIVVIYCPPGPLGAFLEEMDMLLSLFPTDSTPLTVLGDFNLPADKLQSSCLLPLLHSFSLTFNSCPPTHKGGNTLDLVFSCPFPATDSTSPHQCYPTPHL</sequence>
<comment type="caution">
    <text evidence="1">The sequence shown here is derived from an EMBL/GenBank/DDBJ whole genome shotgun (WGS) entry which is preliminary data.</text>
</comment>
<organism evidence="1 2">
    <name type="scientific">Pangasianodon gigas</name>
    <name type="common">Mekong giant catfish</name>
    <name type="synonym">Pangasius gigas</name>
    <dbReference type="NCBI Taxonomy" id="30993"/>
    <lineage>
        <taxon>Eukaryota</taxon>
        <taxon>Metazoa</taxon>
        <taxon>Chordata</taxon>
        <taxon>Craniata</taxon>
        <taxon>Vertebrata</taxon>
        <taxon>Euteleostomi</taxon>
        <taxon>Actinopterygii</taxon>
        <taxon>Neopterygii</taxon>
        <taxon>Teleostei</taxon>
        <taxon>Ostariophysi</taxon>
        <taxon>Siluriformes</taxon>
        <taxon>Pangasiidae</taxon>
        <taxon>Pangasianodon</taxon>
    </lineage>
</organism>
<dbReference type="EMBL" id="CM040458">
    <property type="protein sequence ID" value="MCI4378323.1"/>
    <property type="molecule type" value="Genomic_DNA"/>
</dbReference>
<evidence type="ECO:0000313" key="2">
    <source>
        <dbReference type="Proteomes" id="UP000829447"/>
    </source>
</evidence>
<protein>
    <submittedName>
        <fullName evidence="1">Uncharacterized protein</fullName>
    </submittedName>
</protein>